<feature type="domain" description="Calcineurin-like phosphoesterase" evidence="5">
    <location>
        <begin position="5"/>
        <end position="252"/>
    </location>
</feature>
<comment type="similarity">
    <text evidence="4">Belongs to the cyclic nucleotide phosphodiesterase class-III family.</text>
</comment>
<dbReference type="PANTHER" id="PTHR42988:SF2">
    <property type="entry name" value="CYCLIC NUCLEOTIDE PHOSPHODIESTERASE CBUA0032-RELATED"/>
    <property type="match status" value="1"/>
</dbReference>
<dbReference type="InterPro" id="IPR045533">
    <property type="entry name" value="GAAD"/>
</dbReference>
<evidence type="ECO:0000259" key="5">
    <source>
        <dbReference type="Pfam" id="PF00149"/>
    </source>
</evidence>
<evidence type="ECO:0000256" key="3">
    <source>
        <dbReference type="ARBA" id="ARBA00023004"/>
    </source>
</evidence>
<evidence type="ECO:0000313" key="7">
    <source>
        <dbReference type="EMBL" id="RWR54068.1"/>
    </source>
</evidence>
<dbReference type="SUPFAM" id="SSF56300">
    <property type="entry name" value="Metallo-dependent phosphatases"/>
    <property type="match status" value="1"/>
</dbReference>
<evidence type="ECO:0000259" key="6">
    <source>
        <dbReference type="Pfam" id="PF19976"/>
    </source>
</evidence>
<reference evidence="7" key="1">
    <citation type="submission" date="2019-01" db="EMBL/GenBank/DDBJ databases">
        <title>Sinorhodobacter populi sp. nov. isolated from the symptomatic bark tissue of Populus euramericana canker.</title>
        <authorList>
            <person name="Xu G."/>
        </authorList>
    </citation>
    <scope>NUCLEOTIDE SEQUENCE [LARGE SCALE GENOMIC DNA]</scope>
    <source>
        <strain evidence="7">CGMCC 1.12963</strain>
    </source>
</reference>
<accession>A0A3S3PHA6</accession>
<dbReference type="RefSeq" id="WP_128155433.1">
    <property type="nucleotide sequence ID" value="NZ_SAVA01000002.1"/>
</dbReference>
<keyword evidence="1" id="KW-0479">Metal-binding</keyword>
<dbReference type="Proteomes" id="UP000288071">
    <property type="component" value="Unassembled WGS sequence"/>
</dbReference>
<protein>
    <submittedName>
        <fullName evidence="7">Metallophosphoesterase</fullName>
    </submittedName>
</protein>
<organism evidence="7 8">
    <name type="scientific">Paenirhodobacter huangdaonensis</name>
    <dbReference type="NCBI Taxonomy" id="2501515"/>
    <lineage>
        <taxon>Bacteria</taxon>
        <taxon>Pseudomonadati</taxon>
        <taxon>Pseudomonadota</taxon>
        <taxon>Alphaproteobacteria</taxon>
        <taxon>Rhodobacterales</taxon>
        <taxon>Rhodobacter group</taxon>
        <taxon>Paenirhodobacter</taxon>
    </lineage>
</organism>
<evidence type="ECO:0000313" key="8">
    <source>
        <dbReference type="Proteomes" id="UP000288071"/>
    </source>
</evidence>
<evidence type="ECO:0000256" key="4">
    <source>
        <dbReference type="ARBA" id="ARBA00025742"/>
    </source>
</evidence>
<evidence type="ECO:0000256" key="1">
    <source>
        <dbReference type="ARBA" id="ARBA00022723"/>
    </source>
</evidence>
<dbReference type="InterPro" id="IPR004843">
    <property type="entry name" value="Calcineurin-like_PHP"/>
</dbReference>
<name>A0A3S3PHA6_9RHOB</name>
<dbReference type="InterPro" id="IPR050884">
    <property type="entry name" value="CNP_phosphodiesterase-III"/>
</dbReference>
<keyword evidence="8" id="KW-1185">Reference proteome</keyword>
<dbReference type="GO" id="GO:0046872">
    <property type="term" value="F:metal ion binding"/>
    <property type="evidence" value="ECO:0007669"/>
    <property type="project" value="UniProtKB-KW"/>
</dbReference>
<dbReference type="Gene3D" id="3.60.21.10">
    <property type="match status" value="1"/>
</dbReference>
<dbReference type="AlphaFoldDB" id="A0A3S3PHA6"/>
<dbReference type="Pfam" id="PF19976">
    <property type="entry name" value="GAAD"/>
    <property type="match status" value="1"/>
</dbReference>
<dbReference type="PANTHER" id="PTHR42988">
    <property type="entry name" value="PHOSPHOHYDROLASE"/>
    <property type="match status" value="1"/>
</dbReference>
<keyword evidence="3" id="KW-0408">Iron</keyword>
<keyword evidence="2" id="KW-0378">Hydrolase</keyword>
<dbReference type="EMBL" id="SAVA01000002">
    <property type="protein sequence ID" value="RWR54068.1"/>
    <property type="molecule type" value="Genomic_DNA"/>
</dbReference>
<dbReference type="InterPro" id="IPR029052">
    <property type="entry name" value="Metallo-depent_PP-like"/>
</dbReference>
<evidence type="ECO:0000256" key="2">
    <source>
        <dbReference type="ARBA" id="ARBA00022801"/>
    </source>
</evidence>
<dbReference type="GO" id="GO:0016787">
    <property type="term" value="F:hydrolase activity"/>
    <property type="evidence" value="ECO:0007669"/>
    <property type="project" value="UniProtKB-KW"/>
</dbReference>
<feature type="domain" description="GTPase-associated adaptor" evidence="6">
    <location>
        <begin position="374"/>
        <end position="432"/>
    </location>
</feature>
<reference evidence="7" key="2">
    <citation type="submission" date="2019-01" db="EMBL/GenBank/DDBJ databases">
        <authorList>
            <person name="Li Y."/>
        </authorList>
    </citation>
    <scope>NUCLEOTIDE SEQUENCE [LARGE SCALE GENOMIC DNA]</scope>
    <source>
        <strain evidence="7">CGMCC 1.12963</strain>
    </source>
</reference>
<sequence>MIASMLILHISDIHFKSPQCLDPQQDPDFPIRTRMMRDLMRQVELLGDVGAILIGGDVAFKGARDEYETAWKWILQLAQISGCPMERIFVVPGNHDVDRAIVRQNIPTQSAQHMIASAPKHQREWRLSQQLAHEDSGQSLLEPHAEYNVFAAPLGCNIWPEKPFWHQDVDLNGGVTLRIFGLTSTLLSGKDGEDDVSGSLYLSPRQTVLDPVPNTANLVLVHHPLDWLSDGEDVDDVLTNRAAFHLFGHKHKQRAVLADTYVRIGAGAVNPSRGEQPYQPGYNLIDLEVAGEGTARHIRVELHQRRLQDAPEIFVAITNNQGQPVFRTNIPIPVEADLPVIGVPNAISEVAVVGEIIEAAAVPDAEAAMGEADTRDLLYRFWRLTSGQRRTIAQDLGLLEEGEMLLPEPERYGRALIRAGERKQINDVAAAVAKLEN</sequence>
<proteinExistence type="inferred from homology"/>
<gene>
    <name evidence="7" type="ORF">EOW66_05525</name>
</gene>
<dbReference type="Pfam" id="PF00149">
    <property type="entry name" value="Metallophos"/>
    <property type="match status" value="1"/>
</dbReference>
<comment type="caution">
    <text evidence="7">The sequence shown here is derived from an EMBL/GenBank/DDBJ whole genome shotgun (WGS) entry which is preliminary data.</text>
</comment>